<feature type="non-terminal residue" evidence="1">
    <location>
        <position position="103"/>
    </location>
</feature>
<dbReference type="EMBL" id="CAJVQC010116646">
    <property type="protein sequence ID" value="CAG8837099.1"/>
    <property type="molecule type" value="Genomic_DNA"/>
</dbReference>
<gene>
    <name evidence="1" type="ORF">RPERSI_LOCUS30173</name>
</gene>
<evidence type="ECO:0000313" key="2">
    <source>
        <dbReference type="Proteomes" id="UP000789920"/>
    </source>
</evidence>
<protein>
    <submittedName>
        <fullName evidence="1">25708_t:CDS:1</fullName>
    </submittedName>
</protein>
<organism evidence="1 2">
    <name type="scientific">Racocetra persica</name>
    <dbReference type="NCBI Taxonomy" id="160502"/>
    <lineage>
        <taxon>Eukaryota</taxon>
        <taxon>Fungi</taxon>
        <taxon>Fungi incertae sedis</taxon>
        <taxon>Mucoromycota</taxon>
        <taxon>Glomeromycotina</taxon>
        <taxon>Glomeromycetes</taxon>
        <taxon>Diversisporales</taxon>
        <taxon>Gigasporaceae</taxon>
        <taxon>Racocetra</taxon>
    </lineage>
</organism>
<keyword evidence="2" id="KW-1185">Reference proteome</keyword>
<sequence>MSKRKAKELSSDFSSSSLSFSGSSSLSSSFLSPFESAEEFADEEYLPILIFHQHSLDDLDSDDNDDDQNAAEIDAVSVPKQKCKSAETILPPLPLDFELLVYQ</sequence>
<accession>A0ACA9SFP5</accession>
<name>A0ACA9SFP5_9GLOM</name>
<evidence type="ECO:0000313" key="1">
    <source>
        <dbReference type="EMBL" id="CAG8837099.1"/>
    </source>
</evidence>
<reference evidence="1" key="1">
    <citation type="submission" date="2021-06" db="EMBL/GenBank/DDBJ databases">
        <authorList>
            <person name="Kallberg Y."/>
            <person name="Tangrot J."/>
            <person name="Rosling A."/>
        </authorList>
    </citation>
    <scope>NUCLEOTIDE SEQUENCE</scope>
    <source>
        <strain evidence="1">MA461A</strain>
    </source>
</reference>
<comment type="caution">
    <text evidence="1">The sequence shown here is derived from an EMBL/GenBank/DDBJ whole genome shotgun (WGS) entry which is preliminary data.</text>
</comment>
<proteinExistence type="predicted"/>
<dbReference type="Proteomes" id="UP000789920">
    <property type="component" value="Unassembled WGS sequence"/>
</dbReference>